<dbReference type="GO" id="GO:0034451">
    <property type="term" value="C:centriolar satellite"/>
    <property type="evidence" value="ECO:0007669"/>
    <property type="project" value="TreeGrafter"/>
</dbReference>
<feature type="coiled-coil region" evidence="1">
    <location>
        <begin position="674"/>
        <end position="708"/>
    </location>
</feature>
<feature type="coiled-coil region" evidence="1">
    <location>
        <begin position="576"/>
        <end position="645"/>
    </location>
</feature>
<feature type="coiled-coil region" evidence="1">
    <location>
        <begin position="198"/>
        <end position="225"/>
    </location>
</feature>
<evidence type="ECO:0000256" key="2">
    <source>
        <dbReference type="SAM" id="MobiDB-lite"/>
    </source>
</evidence>
<feature type="compositionally biased region" description="Polar residues" evidence="2">
    <location>
        <begin position="491"/>
        <end position="500"/>
    </location>
</feature>
<feature type="compositionally biased region" description="Basic and acidic residues" evidence="2">
    <location>
        <begin position="311"/>
        <end position="335"/>
    </location>
</feature>
<protein>
    <recommendedName>
        <fullName evidence="5">Coiled-coil domain-containing protein 13</fullName>
    </recommendedName>
</protein>
<dbReference type="GO" id="GO:0031122">
    <property type="term" value="P:cytoplasmic microtubule organization"/>
    <property type="evidence" value="ECO:0007669"/>
    <property type="project" value="TreeGrafter"/>
</dbReference>
<keyword evidence="1" id="KW-0175">Coiled coil</keyword>
<reference evidence="3" key="1">
    <citation type="submission" date="2019-08" db="EMBL/GenBank/DDBJ databases">
        <title>The improved chromosome-level genome for the pearl oyster Pinctada fucata martensii using PacBio sequencing and Hi-C.</title>
        <authorList>
            <person name="Zheng Z."/>
        </authorList>
    </citation>
    <scope>NUCLEOTIDE SEQUENCE</scope>
    <source>
        <strain evidence="3">ZZ-2019</strain>
        <tissue evidence="3">Adductor muscle</tissue>
    </source>
</reference>
<feature type="compositionally biased region" description="Low complexity" evidence="2">
    <location>
        <begin position="38"/>
        <end position="48"/>
    </location>
</feature>
<dbReference type="PANTHER" id="PTHR31935:SF1">
    <property type="entry name" value="COILED-COIL DOMAIN-CONTAINING PROTEIN 13"/>
    <property type="match status" value="1"/>
</dbReference>
<proteinExistence type="predicted"/>
<dbReference type="AlphaFoldDB" id="A0AA89CCU6"/>
<dbReference type="EMBL" id="VSWD01000003">
    <property type="protein sequence ID" value="KAK3106358.1"/>
    <property type="molecule type" value="Genomic_DNA"/>
</dbReference>
<gene>
    <name evidence="3" type="ORF">FSP39_018431</name>
</gene>
<dbReference type="PANTHER" id="PTHR31935">
    <property type="entry name" value="COILED-COIL DOMAIN-CONTAINING PROTEIN 13"/>
    <property type="match status" value="1"/>
</dbReference>
<feature type="region of interest" description="Disordered" evidence="2">
    <location>
        <begin position="515"/>
        <end position="569"/>
    </location>
</feature>
<organism evidence="3 4">
    <name type="scientific">Pinctada imbricata</name>
    <name type="common">Atlantic pearl-oyster</name>
    <name type="synonym">Pinctada martensii</name>
    <dbReference type="NCBI Taxonomy" id="66713"/>
    <lineage>
        <taxon>Eukaryota</taxon>
        <taxon>Metazoa</taxon>
        <taxon>Spiralia</taxon>
        <taxon>Lophotrochozoa</taxon>
        <taxon>Mollusca</taxon>
        <taxon>Bivalvia</taxon>
        <taxon>Autobranchia</taxon>
        <taxon>Pteriomorphia</taxon>
        <taxon>Pterioida</taxon>
        <taxon>Pterioidea</taxon>
        <taxon>Pteriidae</taxon>
        <taxon>Pinctada</taxon>
    </lineage>
</organism>
<evidence type="ECO:0008006" key="5">
    <source>
        <dbReference type="Google" id="ProtNLM"/>
    </source>
</evidence>
<name>A0AA89CCU6_PINIB</name>
<dbReference type="Gene3D" id="1.20.5.170">
    <property type="match status" value="1"/>
</dbReference>
<dbReference type="GO" id="GO:1905515">
    <property type="term" value="P:non-motile cilium assembly"/>
    <property type="evidence" value="ECO:0007669"/>
    <property type="project" value="TreeGrafter"/>
</dbReference>
<feature type="region of interest" description="Disordered" evidence="2">
    <location>
        <begin position="295"/>
        <end position="335"/>
    </location>
</feature>
<evidence type="ECO:0000313" key="3">
    <source>
        <dbReference type="EMBL" id="KAK3106358.1"/>
    </source>
</evidence>
<feature type="region of interest" description="Disordered" evidence="2">
    <location>
        <begin position="646"/>
        <end position="668"/>
    </location>
</feature>
<dbReference type="Proteomes" id="UP001186944">
    <property type="component" value="Unassembled WGS sequence"/>
</dbReference>
<feature type="compositionally biased region" description="Polar residues" evidence="2">
    <location>
        <begin position="515"/>
        <end position="530"/>
    </location>
</feature>
<keyword evidence="4" id="KW-1185">Reference proteome</keyword>
<feature type="coiled-coil region" evidence="1">
    <location>
        <begin position="125"/>
        <end position="159"/>
    </location>
</feature>
<feature type="region of interest" description="Disordered" evidence="2">
    <location>
        <begin position="21"/>
        <end position="48"/>
    </location>
</feature>
<accession>A0AA89CCU6</accession>
<evidence type="ECO:0000313" key="4">
    <source>
        <dbReference type="Proteomes" id="UP001186944"/>
    </source>
</evidence>
<comment type="caution">
    <text evidence="3">The sequence shown here is derived from an EMBL/GenBank/DDBJ whole genome shotgun (WGS) entry which is preliminary data.</text>
</comment>
<feature type="coiled-coil region" evidence="1">
    <location>
        <begin position="433"/>
        <end position="467"/>
    </location>
</feature>
<feature type="compositionally biased region" description="Polar residues" evidence="2">
    <location>
        <begin position="295"/>
        <end position="308"/>
    </location>
</feature>
<dbReference type="InterPro" id="IPR038929">
    <property type="entry name" value="CCDC13"/>
</dbReference>
<feature type="region of interest" description="Disordered" evidence="2">
    <location>
        <begin position="480"/>
        <end position="500"/>
    </location>
</feature>
<evidence type="ECO:0000256" key="1">
    <source>
        <dbReference type="SAM" id="Coils"/>
    </source>
</evidence>
<sequence>MTETESEALKQQFQLLQEQQQKKLLRRKQKKEEKEKSNLSSTRSNTTTSIAFGIEDDLGLKLSDPSTKQTSYLSEDLVEHLNEQIRELKDENARVYKLLSEKDFEVRQMKKKAEDKARVTGAVTNETAASKIVDLSKKVRELTAELESEKTKSKQYAKKCIDLQKQLSNIPEETRSNLGSVISLKSQAEENGEDHVDIKALQDKVKYAENKMAEHRNQCSFLKQELKTAHKVLAQEVGDNVDIKSILNSPSGWKGRAQQIVNLQKKVDELKYELTLANKAKTSDIDLESEILGSLPTSASTTGNSSARQRGALERQREQIRKLEKERKDASEKSATELKNLEEELSALKKKFDAAKTRNGVLSNQAKGLKEQMKTLIEKGHHDDELIQALMKQQTQLRYMLDETTRNQRETTNQKEAEIKMMSMKTQQDNNVVEQLKNIVTEKEAKVHRLEEEIQQLKLNHIQKSQIDSANMLFYPPPGAEGQQAEVHSSRPPTVTHSNYGDEQVDVEFRLNSITPSQSSMSDRPPSINSALDRCPSVNSTIVDSARPMSRKSVKSPAPPPQHKVTNSNNVDKAALAELDGQCREYKTLLQVAEVERDRLSELVKILQKRADENVMSLSESQGELLQQRKKNAILEKQLGKAKIESKSSGSLTNRKRGGVNVSQSFAVPDDDDLDNVEEIKTNLELQKDENEALKAALQSTLKAKEQDMKMFTELMEETKRVFLQALRQYKQNIQGT</sequence>